<evidence type="ECO:0000256" key="1">
    <source>
        <dbReference type="SAM" id="SignalP"/>
    </source>
</evidence>
<proteinExistence type="predicted"/>
<dbReference type="InterPro" id="IPR036086">
    <property type="entry name" value="ParB/Sulfiredoxin_sf"/>
</dbReference>
<evidence type="ECO:0008006" key="4">
    <source>
        <dbReference type="Google" id="ProtNLM"/>
    </source>
</evidence>
<dbReference type="STRING" id="68895.RR42_s0066"/>
<dbReference type="AlphaFoldDB" id="A0A0C4YIK8"/>
<dbReference type="KEGG" id="cbw:RR42_s0066"/>
<dbReference type="InterPro" id="IPR014956">
    <property type="entry name" value="ParBc_2"/>
</dbReference>
<dbReference type="Gene3D" id="3.90.1530.10">
    <property type="entry name" value="Conserved hypothetical protein from pyrococcus furiosus pfu- 392566-001, ParB domain"/>
    <property type="match status" value="1"/>
</dbReference>
<protein>
    <recommendedName>
        <fullName evidence="4">Chromosome partitioning protein ParB</fullName>
    </recommendedName>
</protein>
<dbReference type="CDD" id="cd16390">
    <property type="entry name" value="ParB_N_Srx_like"/>
    <property type="match status" value="1"/>
</dbReference>
<name>A0A0C4YIK8_9BURK</name>
<dbReference type="PROSITE" id="PS51257">
    <property type="entry name" value="PROKAR_LIPOPROTEIN"/>
    <property type="match status" value="1"/>
</dbReference>
<evidence type="ECO:0000313" key="2">
    <source>
        <dbReference type="EMBL" id="AJG21664.1"/>
    </source>
</evidence>
<dbReference type="Gene3D" id="1.10.8.10">
    <property type="entry name" value="DNA helicase RuvA subunit, C-terminal domain"/>
    <property type="match status" value="1"/>
</dbReference>
<keyword evidence="1" id="KW-0732">Signal</keyword>
<sequence length="704" mass="72290">MIKRKQWAAVACTLATAALAACGGGDQTQAAQAGGASTAGNGSNGGAVTQPAALTPLAGGSLYVGAVSFGDTVSVALDQPAAGQVTLRFLDSRFGLGGTLVGSYTRSGDTYKVTTLAAASADVPAALATAASAIGFEFVVDSGVLSGALGQVPNLLAGGGALLQGHVSAANKGAQLSDVAGVYNYLRQAGATAVVGQVKISANGTVRACAGAAYADNCAGGENGTLAADADQQRFPGAFAVTLGGSKIGRLFVARQDGQATLFVDEAASNADGSPRNGSWVLKSAQAIAAGAADGDWLCAEAELDDGNAATGRTRRNIVSIAGNRLAADNIATDVTLNYNAAIGAMGASGAIATGANGLISGTWQDTVAAQQQAASLALLPVTAKLAYQLRDVPGAKRRLQGVCTPLAAQTPTTTYLQAKAGDIVQVTLADLRPTQPAIGFDQIYYKLGRYAADPAKKFDDACEANGQNKASATTAASRLDNLASFTCTKAVGNKPADMKTMVIGPAGKPYLTDGHHTFTSMWEAADGGPQAKMWIKVQDNLATQDRATFFRTLRERKLMWLKDTANRPATPAELPPSLGLRNGLGNDRYRSLVYFTRDIGYQQLADATEFTEFYWGDWLRQRVNLDNYRLDDTASYLSAVRAGATAMVALAPADLVSSGRTAAALGGLTVLNETEFTALSQPVGSAKPGKLPYAVGYKATLAQ</sequence>
<dbReference type="RefSeq" id="WP_052494838.1">
    <property type="nucleotide sequence ID" value="NZ_CP010537.1"/>
</dbReference>
<keyword evidence="3" id="KW-1185">Reference proteome</keyword>
<accession>A0A0C4YIK8</accession>
<feature type="chain" id="PRO_5002173680" description="Chromosome partitioning protein ParB" evidence="1">
    <location>
        <begin position="21"/>
        <end position="704"/>
    </location>
</feature>
<dbReference type="Proteomes" id="UP000031843">
    <property type="component" value="Chromosome secondary"/>
</dbReference>
<organism evidence="2 3">
    <name type="scientific">Cupriavidus basilensis</name>
    <dbReference type="NCBI Taxonomy" id="68895"/>
    <lineage>
        <taxon>Bacteria</taxon>
        <taxon>Pseudomonadati</taxon>
        <taxon>Pseudomonadota</taxon>
        <taxon>Betaproteobacteria</taxon>
        <taxon>Burkholderiales</taxon>
        <taxon>Burkholderiaceae</taxon>
        <taxon>Cupriavidus</taxon>
    </lineage>
</organism>
<dbReference type="EMBL" id="CP010537">
    <property type="protein sequence ID" value="AJG21664.1"/>
    <property type="molecule type" value="Genomic_DNA"/>
</dbReference>
<reference evidence="2 3" key="1">
    <citation type="journal article" date="2015" name="Genome Announc.">
        <title>Complete Genome Sequence of Cupriavidus basilensis 4G11, Isolated from the Oak Ridge Field Research Center Site.</title>
        <authorList>
            <person name="Ray J."/>
            <person name="Waters R.J."/>
            <person name="Skerker J.M."/>
            <person name="Kuehl J.V."/>
            <person name="Price M.N."/>
            <person name="Huang J."/>
            <person name="Chakraborty R."/>
            <person name="Arkin A.P."/>
            <person name="Deutschbauer A."/>
        </authorList>
    </citation>
    <scope>NUCLEOTIDE SEQUENCE [LARGE SCALE GENOMIC DNA]</scope>
    <source>
        <strain evidence="2">4G11</strain>
    </source>
</reference>
<evidence type="ECO:0000313" key="3">
    <source>
        <dbReference type="Proteomes" id="UP000031843"/>
    </source>
</evidence>
<dbReference type="Pfam" id="PF08857">
    <property type="entry name" value="ParBc_2"/>
    <property type="match status" value="1"/>
</dbReference>
<gene>
    <name evidence="2" type="ORF">RR42_s0066</name>
</gene>
<dbReference type="SUPFAM" id="SSF110849">
    <property type="entry name" value="ParB/Sulfiredoxin"/>
    <property type="match status" value="1"/>
</dbReference>
<feature type="signal peptide" evidence="1">
    <location>
        <begin position="1"/>
        <end position="20"/>
    </location>
</feature>